<feature type="chain" id="PRO_5026222279" evidence="8">
    <location>
        <begin position="24"/>
        <end position="342"/>
    </location>
</feature>
<evidence type="ECO:0000256" key="1">
    <source>
        <dbReference type="ARBA" id="ARBA00004479"/>
    </source>
</evidence>
<dbReference type="EMBL" id="VUJU01002543">
    <property type="protein sequence ID" value="KAF0760904.1"/>
    <property type="molecule type" value="Genomic_DNA"/>
</dbReference>
<keyword evidence="7" id="KW-0325">Glycoprotein</keyword>
<protein>
    <submittedName>
        <fullName evidence="10">Voltage-dependent calcium channel subunit alpha-2/delta-3-like</fullName>
    </submittedName>
</protein>
<evidence type="ECO:0000256" key="7">
    <source>
        <dbReference type="ARBA" id="ARBA00023180"/>
    </source>
</evidence>
<keyword evidence="2" id="KW-0812">Transmembrane</keyword>
<dbReference type="Pfam" id="PF08399">
    <property type="entry name" value="VWA_N"/>
    <property type="match status" value="1"/>
</dbReference>
<comment type="caution">
    <text evidence="10">The sequence shown here is derived from an EMBL/GenBank/DDBJ whole genome shotgun (WGS) entry which is preliminary data.</text>
</comment>
<dbReference type="InterPro" id="IPR013608">
    <property type="entry name" value="VWA_N"/>
</dbReference>
<dbReference type="SUPFAM" id="SSF53300">
    <property type="entry name" value="vWA-like"/>
    <property type="match status" value="1"/>
</dbReference>
<dbReference type="AlphaFoldDB" id="A0A6G0YSS8"/>
<evidence type="ECO:0000313" key="10">
    <source>
        <dbReference type="EMBL" id="KAF0760904.1"/>
    </source>
</evidence>
<name>A0A6G0YSS8_APHCR</name>
<evidence type="ECO:0000256" key="8">
    <source>
        <dbReference type="SAM" id="SignalP"/>
    </source>
</evidence>
<evidence type="ECO:0000259" key="9">
    <source>
        <dbReference type="Pfam" id="PF08399"/>
    </source>
</evidence>
<keyword evidence="4" id="KW-0106">Calcium</keyword>
<accession>A0A6G0YSS8</accession>
<keyword evidence="3 8" id="KW-0732">Signal</keyword>
<sequence length="342" mass="38824">MKSAKVLVALFLYGCFMVRECIQHDNNEPVKTALATWKVGLGGLEPPVLKLAPNADKCYGINNGGLRPTCDVPTSCRLQTWAEKLYFELWNCGEYITNRKSLQTKYNKESKLEARNGQILVANISSVIKSMMDKKQQSLKRILESVEQVAVSAHDDEPPGNDYKIRNSKPKKATPDTNILLNDLKENSHFYNTPVNTTYSSVHIPTYVYDRATEVIKAIKWSENLDATFKKNYETDPRLSWQYFGSTTGFMRQFPAMQWPEEPEDLYDCRMRPWYVEAAASPKDILILVDNSGSMMGQSKIIARHVINTLLDTLSVNDYVNVLVFSNVTNEVVPCFKGLLVQ</sequence>
<keyword evidence="11" id="KW-1185">Reference proteome</keyword>
<evidence type="ECO:0000256" key="3">
    <source>
        <dbReference type="ARBA" id="ARBA00022729"/>
    </source>
</evidence>
<evidence type="ECO:0000256" key="5">
    <source>
        <dbReference type="ARBA" id="ARBA00022989"/>
    </source>
</evidence>
<dbReference type="GO" id="GO:0005891">
    <property type="term" value="C:voltage-gated calcium channel complex"/>
    <property type="evidence" value="ECO:0007669"/>
    <property type="project" value="TreeGrafter"/>
</dbReference>
<reference evidence="10 11" key="1">
    <citation type="submission" date="2019-08" db="EMBL/GenBank/DDBJ databases">
        <title>Whole genome of Aphis craccivora.</title>
        <authorList>
            <person name="Voronova N.V."/>
            <person name="Shulinski R.S."/>
            <person name="Bandarenka Y.V."/>
            <person name="Zhorov D.G."/>
            <person name="Warner D."/>
        </authorList>
    </citation>
    <scope>NUCLEOTIDE SEQUENCE [LARGE SCALE GENOMIC DNA]</scope>
    <source>
        <strain evidence="10">180601</strain>
        <tissue evidence="10">Whole Body</tissue>
    </source>
</reference>
<keyword evidence="6" id="KW-0472">Membrane</keyword>
<organism evidence="10 11">
    <name type="scientific">Aphis craccivora</name>
    <name type="common">Cowpea aphid</name>
    <dbReference type="NCBI Taxonomy" id="307492"/>
    <lineage>
        <taxon>Eukaryota</taxon>
        <taxon>Metazoa</taxon>
        <taxon>Ecdysozoa</taxon>
        <taxon>Arthropoda</taxon>
        <taxon>Hexapoda</taxon>
        <taxon>Insecta</taxon>
        <taxon>Pterygota</taxon>
        <taxon>Neoptera</taxon>
        <taxon>Paraneoptera</taxon>
        <taxon>Hemiptera</taxon>
        <taxon>Sternorrhyncha</taxon>
        <taxon>Aphidomorpha</taxon>
        <taxon>Aphidoidea</taxon>
        <taxon>Aphididae</taxon>
        <taxon>Aphidini</taxon>
        <taxon>Aphis</taxon>
        <taxon>Aphis</taxon>
    </lineage>
</organism>
<evidence type="ECO:0000313" key="11">
    <source>
        <dbReference type="Proteomes" id="UP000478052"/>
    </source>
</evidence>
<dbReference type="InterPro" id="IPR036465">
    <property type="entry name" value="vWFA_dom_sf"/>
</dbReference>
<dbReference type="PANTHER" id="PTHR10166">
    <property type="entry name" value="VOLTAGE-DEPENDENT CALCIUM CHANNEL SUBUNIT ALPHA-2/DELTA-RELATED"/>
    <property type="match status" value="1"/>
</dbReference>
<feature type="signal peptide" evidence="8">
    <location>
        <begin position="1"/>
        <end position="23"/>
    </location>
</feature>
<dbReference type="Proteomes" id="UP000478052">
    <property type="component" value="Unassembled WGS sequence"/>
</dbReference>
<evidence type="ECO:0000256" key="2">
    <source>
        <dbReference type="ARBA" id="ARBA00022692"/>
    </source>
</evidence>
<dbReference type="Gene3D" id="3.40.50.410">
    <property type="entry name" value="von Willebrand factor, type A domain"/>
    <property type="match status" value="1"/>
</dbReference>
<evidence type="ECO:0000256" key="4">
    <source>
        <dbReference type="ARBA" id="ARBA00022837"/>
    </source>
</evidence>
<keyword evidence="5" id="KW-1133">Transmembrane helix</keyword>
<feature type="non-terminal residue" evidence="10">
    <location>
        <position position="342"/>
    </location>
</feature>
<gene>
    <name evidence="10" type="ORF">FWK35_00009026</name>
</gene>
<dbReference type="OrthoDB" id="10054666at2759"/>
<dbReference type="InterPro" id="IPR051173">
    <property type="entry name" value="Ca_channel_alpha-2/delta"/>
</dbReference>
<feature type="domain" description="VWA N-terminal" evidence="9">
    <location>
        <begin position="154"/>
        <end position="259"/>
    </location>
</feature>
<comment type="subcellular location">
    <subcellularLocation>
        <location evidence="1">Membrane</location>
        <topology evidence="1">Single-pass type I membrane protein</topology>
    </subcellularLocation>
</comment>
<dbReference type="GO" id="GO:0005245">
    <property type="term" value="F:voltage-gated calcium channel activity"/>
    <property type="evidence" value="ECO:0007669"/>
    <property type="project" value="TreeGrafter"/>
</dbReference>
<dbReference type="PANTHER" id="PTHR10166:SF63">
    <property type="entry name" value="STRAIGHTJACKET, ISOFORM C"/>
    <property type="match status" value="1"/>
</dbReference>
<proteinExistence type="predicted"/>
<evidence type="ECO:0000256" key="6">
    <source>
        <dbReference type="ARBA" id="ARBA00023136"/>
    </source>
</evidence>